<dbReference type="Proteomes" id="UP000006503">
    <property type="component" value="Chromosome"/>
</dbReference>
<reference evidence="2" key="1">
    <citation type="journal article" date="2013" name="Microb. Biotechnol.">
        <title>Metabolic potential of the organic-solvent tolerant Pseudomonas putida DOT-T1E deduced from its annotated genome.</title>
        <authorList>
            <person name="Udaondo Z."/>
            <person name="Molina L."/>
            <person name="Daniels C."/>
            <person name="Gomez M.J."/>
            <person name="Molina-Henares M.A."/>
            <person name="Matilla M.A."/>
            <person name="Roca A."/>
            <person name="Fernandez M."/>
            <person name="Duque E."/>
            <person name="Segura A."/>
            <person name="Ramos J.L."/>
        </authorList>
    </citation>
    <scope>NUCLEOTIDE SEQUENCE [LARGE SCALE GENOMIC DNA]</scope>
    <source>
        <strain evidence="2">DOT-T1E</strain>
    </source>
</reference>
<accession>I7B3F3</accession>
<organism evidence="1 2">
    <name type="scientific">Pseudomonas putida (strain DOT-T1E)</name>
    <dbReference type="NCBI Taxonomy" id="1196325"/>
    <lineage>
        <taxon>Bacteria</taxon>
        <taxon>Pseudomonadati</taxon>
        <taxon>Pseudomonadota</taxon>
        <taxon>Gammaproteobacteria</taxon>
        <taxon>Pseudomonadales</taxon>
        <taxon>Pseudomonadaceae</taxon>
        <taxon>Pseudomonas</taxon>
    </lineage>
</organism>
<protein>
    <submittedName>
        <fullName evidence="1">Uncharacterized protein</fullName>
    </submittedName>
</protein>
<dbReference type="KEGG" id="ppx:T1E_3712"/>
<dbReference type="HOGENOM" id="CLU_3256605_0_0_6"/>
<gene>
    <name evidence="1" type="ordered locus">T1E_3712</name>
</gene>
<dbReference type="PATRIC" id="fig|1196325.3.peg.3676"/>
<dbReference type="EMBL" id="CP003734">
    <property type="protein sequence ID" value="AFO49545.1"/>
    <property type="molecule type" value="Genomic_DNA"/>
</dbReference>
<evidence type="ECO:0000313" key="1">
    <source>
        <dbReference type="EMBL" id="AFO49545.1"/>
    </source>
</evidence>
<evidence type="ECO:0000313" key="2">
    <source>
        <dbReference type="Proteomes" id="UP000006503"/>
    </source>
</evidence>
<proteinExistence type="predicted"/>
<sequence length="42" mass="4946">MQPAVILWKRASPRRRRRGPEFLLNRRGCSTTGFSCRRTKQA</sequence>
<dbReference type="AlphaFoldDB" id="I7B3F3"/>
<name>I7B3F3_PSEPT</name>